<dbReference type="AlphaFoldDB" id="A0A843TZL9"/>
<accession>A0A843TZL9</accession>
<dbReference type="InterPro" id="IPR011990">
    <property type="entry name" value="TPR-like_helical_dom_sf"/>
</dbReference>
<evidence type="ECO:0000313" key="4">
    <source>
        <dbReference type="EMBL" id="MQL74843.1"/>
    </source>
</evidence>
<dbReference type="PROSITE" id="PS51375">
    <property type="entry name" value="PPR"/>
    <property type="match status" value="1"/>
</dbReference>
<sequence length="485" mass="55005">MEGPYLHSQTSLAHRPKQHHSYSLFPSESRGKMSSLPFLLASPSAMETSRSATSTPIPASSTRWCAPPPRWGTPVFVARRRRFMVSLAARGGRHREPEQTMGSADRKGGSFREVGDGELATLIRQLGRKGMPDAAAQLFHDARAKVCEDAARAAMSALMLCYADNGLFQESRALWVDIINSSFVPAMEVVLRLMDTYGSAGQFDEVARVVHEVTAREYEFCAEVYSSAVSCFGKAGRLEMMEATVQEMGSKGVKIDSLTGNSFVKYYSMFGSLPEMEIAYERLKRSRILIEEEAIRSMARAYITRRKFYQLGEFLRDVGLGRRNLGNLLWNLLLLSYAANFKMKSLQREFLGMVEAGFSPDLTTFNVRALAFSRMCMFWDLHLSVEHMNHKRVTPDLVTYGCLVDMYLERRLGRNLSFVLDKMDVHSHPRVSTDPLVFEALGKGDFHASSEALLESNSHRRWTYSKLISIYVKKQYRSNQIFWNY</sequence>
<feature type="compositionally biased region" description="Basic and acidic residues" evidence="3">
    <location>
        <begin position="94"/>
        <end position="110"/>
    </location>
</feature>
<evidence type="ECO:0008006" key="6">
    <source>
        <dbReference type="Google" id="ProtNLM"/>
    </source>
</evidence>
<feature type="region of interest" description="Disordered" evidence="3">
    <location>
        <begin position="90"/>
        <end position="110"/>
    </location>
</feature>
<dbReference type="InterPro" id="IPR002885">
    <property type="entry name" value="PPR_rpt"/>
</dbReference>
<dbReference type="PANTHER" id="PTHR47493:SF1">
    <property type="entry name" value="OS08G0520200 PROTEIN"/>
    <property type="match status" value="1"/>
</dbReference>
<dbReference type="Pfam" id="PF01535">
    <property type="entry name" value="PPR"/>
    <property type="match status" value="1"/>
</dbReference>
<reference evidence="4" key="1">
    <citation type="submission" date="2017-07" db="EMBL/GenBank/DDBJ databases">
        <title>Taro Niue Genome Assembly and Annotation.</title>
        <authorList>
            <person name="Atibalentja N."/>
            <person name="Keating K."/>
            <person name="Fields C.J."/>
        </authorList>
    </citation>
    <scope>NUCLEOTIDE SEQUENCE</scope>
    <source>
        <strain evidence="4">Niue_2</strain>
        <tissue evidence="4">Leaf</tissue>
    </source>
</reference>
<dbReference type="EMBL" id="NMUH01000225">
    <property type="protein sequence ID" value="MQL74843.1"/>
    <property type="molecule type" value="Genomic_DNA"/>
</dbReference>
<keyword evidence="1" id="KW-0677">Repeat</keyword>
<proteinExistence type="predicted"/>
<dbReference type="Gene3D" id="1.25.40.10">
    <property type="entry name" value="Tetratricopeptide repeat domain"/>
    <property type="match status" value="2"/>
</dbReference>
<feature type="region of interest" description="Disordered" evidence="3">
    <location>
        <begin position="1"/>
        <end position="26"/>
    </location>
</feature>
<name>A0A843TZL9_COLES</name>
<dbReference type="OrthoDB" id="762539at2759"/>
<evidence type="ECO:0000256" key="2">
    <source>
        <dbReference type="PROSITE-ProRule" id="PRU00708"/>
    </source>
</evidence>
<dbReference type="NCBIfam" id="TIGR00756">
    <property type="entry name" value="PPR"/>
    <property type="match status" value="1"/>
</dbReference>
<evidence type="ECO:0000256" key="3">
    <source>
        <dbReference type="SAM" id="MobiDB-lite"/>
    </source>
</evidence>
<dbReference type="Proteomes" id="UP000652761">
    <property type="component" value="Unassembled WGS sequence"/>
</dbReference>
<keyword evidence="5" id="KW-1185">Reference proteome</keyword>
<feature type="repeat" description="PPR" evidence="2">
    <location>
        <begin position="221"/>
        <end position="255"/>
    </location>
</feature>
<evidence type="ECO:0000313" key="5">
    <source>
        <dbReference type="Proteomes" id="UP000652761"/>
    </source>
</evidence>
<protein>
    <recommendedName>
        <fullName evidence="6">Pentatricopeptide repeat-containing protein</fullName>
    </recommendedName>
</protein>
<dbReference type="PANTHER" id="PTHR47493">
    <property type="entry name" value="OS08G0520200 PROTEIN"/>
    <property type="match status" value="1"/>
</dbReference>
<gene>
    <name evidence="4" type="ORF">Taro_007236</name>
</gene>
<comment type="caution">
    <text evidence="4">The sequence shown here is derived from an EMBL/GenBank/DDBJ whole genome shotgun (WGS) entry which is preliminary data.</text>
</comment>
<evidence type="ECO:0000256" key="1">
    <source>
        <dbReference type="ARBA" id="ARBA00022737"/>
    </source>
</evidence>
<organism evidence="4 5">
    <name type="scientific">Colocasia esculenta</name>
    <name type="common">Wild taro</name>
    <name type="synonym">Arum esculentum</name>
    <dbReference type="NCBI Taxonomy" id="4460"/>
    <lineage>
        <taxon>Eukaryota</taxon>
        <taxon>Viridiplantae</taxon>
        <taxon>Streptophyta</taxon>
        <taxon>Embryophyta</taxon>
        <taxon>Tracheophyta</taxon>
        <taxon>Spermatophyta</taxon>
        <taxon>Magnoliopsida</taxon>
        <taxon>Liliopsida</taxon>
        <taxon>Araceae</taxon>
        <taxon>Aroideae</taxon>
        <taxon>Colocasieae</taxon>
        <taxon>Colocasia</taxon>
    </lineage>
</organism>